<dbReference type="PROSITE" id="PS50090">
    <property type="entry name" value="MYB_LIKE"/>
    <property type="match status" value="2"/>
</dbReference>
<evidence type="ECO:0000256" key="5">
    <source>
        <dbReference type="ARBA" id="ARBA00023163"/>
    </source>
</evidence>
<dbReference type="GO" id="GO:0003677">
    <property type="term" value="F:DNA binding"/>
    <property type="evidence" value="ECO:0007669"/>
    <property type="project" value="UniProtKB-KW"/>
</dbReference>
<dbReference type="FunFam" id="1.10.10.60:FF:000158">
    <property type="entry name" value="MYB transcription factor"/>
    <property type="match status" value="1"/>
</dbReference>
<dbReference type="Proteomes" id="UP001642360">
    <property type="component" value="Unassembled WGS sequence"/>
</dbReference>
<feature type="region of interest" description="Disordered" evidence="7">
    <location>
        <begin position="145"/>
        <end position="166"/>
    </location>
</feature>
<keyword evidence="2" id="KW-0677">Repeat</keyword>
<dbReference type="PANTHER" id="PTHR47997:SF75">
    <property type="entry name" value="MYB DOMAIN PROTEIN 55"/>
    <property type="match status" value="1"/>
</dbReference>
<evidence type="ECO:0000256" key="3">
    <source>
        <dbReference type="ARBA" id="ARBA00023015"/>
    </source>
</evidence>
<dbReference type="FunFam" id="1.10.10.60:FF:000221">
    <property type="entry name" value="MYB transcription factor"/>
    <property type="match status" value="1"/>
</dbReference>
<organism evidence="10 11">
    <name type="scientific">Ilex paraguariensis</name>
    <name type="common">yerba mate</name>
    <dbReference type="NCBI Taxonomy" id="185542"/>
    <lineage>
        <taxon>Eukaryota</taxon>
        <taxon>Viridiplantae</taxon>
        <taxon>Streptophyta</taxon>
        <taxon>Embryophyta</taxon>
        <taxon>Tracheophyta</taxon>
        <taxon>Spermatophyta</taxon>
        <taxon>Magnoliopsida</taxon>
        <taxon>eudicotyledons</taxon>
        <taxon>Gunneridae</taxon>
        <taxon>Pentapetalae</taxon>
        <taxon>asterids</taxon>
        <taxon>campanulids</taxon>
        <taxon>Aquifoliales</taxon>
        <taxon>Aquifoliaceae</taxon>
        <taxon>Ilex</taxon>
    </lineage>
</organism>
<proteinExistence type="predicted"/>
<keyword evidence="3" id="KW-0805">Transcription regulation</keyword>
<evidence type="ECO:0000259" key="9">
    <source>
        <dbReference type="PROSITE" id="PS51294"/>
    </source>
</evidence>
<dbReference type="CDD" id="cd00167">
    <property type="entry name" value="SANT"/>
    <property type="match status" value="2"/>
</dbReference>
<dbReference type="SMART" id="SM00717">
    <property type="entry name" value="SANT"/>
    <property type="match status" value="2"/>
</dbReference>
<dbReference type="PANTHER" id="PTHR47997">
    <property type="entry name" value="MYB DOMAIN PROTEIN 55"/>
    <property type="match status" value="1"/>
</dbReference>
<keyword evidence="11" id="KW-1185">Reference proteome</keyword>
<comment type="subcellular location">
    <subcellularLocation>
        <location evidence="1">Nucleus</location>
    </subcellularLocation>
</comment>
<dbReference type="Pfam" id="PF00249">
    <property type="entry name" value="Myb_DNA-binding"/>
    <property type="match status" value="2"/>
</dbReference>
<feature type="domain" description="Myb-like" evidence="8">
    <location>
        <begin position="62"/>
        <end position="112"/>
    </location>
</feature>
<evidence type="ECO:0000313" key="10">
    <source>
        <dbReference type="EMBL" id="CAK9164013.1"/>
    </source>
</evidence>
<sequence length="432" mass="48793">MGRHSCCYKQKLRKGLWSPEEDEKLMQHITKYGHGCWSSVPKLAGLHRCGKSCRLRWINYLRPDLKRGTFSQEEENLIVELHAVLGNRWSQIAVQLPGRTDNEIKNLWNSSLKKKLRQKGIDPNTHKPISEAENEENCSATINEKASEAPSDSKFVEAEKPKPPSSAMDRYLLIENNCNNTKTSQPTHEFFLNKFVTSLESSTSSCKPPDFSGYLNFQQLNYEPNTGLSMNPNATFFNPNSKSSGMISELNSTMTTILPSMSNSILTTPIHIKPSISIPSNNPPMSSYNINRVQNWDACTISNNGSTSNGSSSSSIEMQNNCSFFENNPFSWPQANCGKRERESQIHSVEGQPEDFKWSEYLQTPFSVGTSIQNQTAQDIYNETRPETHFTTDGVSISSISWHQNQQQQSLQASDVYSKHFQRLSTTFGQFS</sequence>
<dbReference type="Gene3D" id="1.10.10.60">
    <property type="entry name" value="Homeodomain-like"/>
    <property type="match status" value="2"/>
</dbReference>
<name>A0ABC8T3L7_9AQUA</name>
<dbReference type="GO" id="GO:0005634">
    <property type="term" value="C:nucleus"/>
    <property type="evidence" value="ECO:0007669"/>
    <property type="project" value="UniProtKB-SubCell"/>
</dbReference>
<evidence type="ECO:0000256" key="7">
    <source>
        <dbReference type="SAM" id="MobiDB-lite"/>
    </source>
</evidence>
<feature type="domain" description="HTH myb-type" evidence="9">
    <location>
        <begin position="66"/>
        <end position="116"/>
    </location>
</feature>
<keyword evidence="4" id="KW-0238">DNA-binding</keyword>
<dbReference type="AlphaFoldDB" id="A0ABC8T3L7"/>
<evidence type="ECO:0000256" key="2">
    <source>
        <dbReference type="ARBA" id="ARBA00022737"/>
    </source>
</evidence>
<evidence type="ECO:0000313" key="11">
    <source>
        <dbReference type="Proteomes" id="UP001642360"/>
    </source>
</evidence>
<dbReference type="InterPro" id="IPR051953">
    <property type="entry name" value="Plant_SW-associated_TFs"/>
</dbReference>
<evidence type="ECO:0000259" key="8">
    <source>
        <dbReference type="PROSITE" id="PS50090"/>
    </source>
</evidence>
<feature type="domain" description="HTH myb-type" evidence="9">
    <location>
        <begin position="9"/>
        <end position="65"/>
    </location>
</feature>
<dbReference type="SUPFAM" id="SSF46689">
    <property type="entry name" value="Homeodomain-like"/>
    <property type="match status" value="1"/>
</dbReference>
<dbReference type="PROSITE" id="PS51294">
    <property type="entry name" value="HTH_MYB"/>
    <property type="match status" value="2"/>
</dbReference>
<dbReference type="InterPro" id="IPR017930">
    <property type="entry name" value="Myb_dom"/>
</dbReference>
<evidence type="ECO:0000256" key="1">
    <source>
        <dbReference type="ARBA" id="ARBA00004123"/>
    </source>
</evidence>
<protein>
    <submittedName>
        <fullName evidence="10">Uncharacterized protein</fullName>
    </submittedName>
</protein>
<gene>
    <name evidence="10" type="ORF">ILEXP_LOCUS33088</name>
</gene>
<feature type="domain" description="Myb-like" evidence="8">
    <location>
        <begin position="9"/>
        <end position="61"/>
    </location>
</feature>
<comment type="caution">
    <text evidence="10">The sequence shown here is derived from an EMBL/GenBank/DDBJ whole genome shotgun (WGS) entry which is preliminary data.</text>
</comment>
<keyword evidence="6" id="KW-0539">Nucleus</keyword>
<dbReference type="EMBL" id="CAUOFW020004136">
    <property type="protein sequence ID" value="CAK9164013.1"/>
    <property type="molecule type" value="Genomic_DNA"/>
</dbReference>
<dbReference type="InterPro" id="IPR009057">
    <property type="entry name" value="Homeodomain-like_sf"/>
</dbReference>
<keyword evidence="5" id="KW-0804">Transcription</keyword>
<dbReference type="InterPro" id="IPR001005">
    <property type="entry name" value="SANT/Myb"/>
</dbReference>
<accession>A0ABC8T3L7</accession>
<reference evidence="10 11" key="1">
    <citation type="submission" date="2024-02" db="EMBL/GenBank/DDBJ databases">
        <authorList>
            <person name="Vignale AGUSTIN F."/>
            <person name="Sosa J E."/>
            <person name="Modenutti C."/>
        </authorList>
    </citation>
    <scope>NUCLEOTIDE SEQUENCE [LARGE SCALE GENOMIC DNA]</scope>
</reference>
<evidence type="ECO:0000256" key="4">
    <source>
        <dbReference type="ARBA" id="ARBA00023125"/>
    </source>
</evidence>
<evidence type="ECO:0000256" key="6">
    <source>
        <dbReference type="ARBA" id="ARBA00023242"/>
    </source>
</evidence>